<feature type="domain" description="N-acetyltransferase" evidence="3">
    <location>
        <begin position="17"/>
        <end position="182"/>
    </location>
</feature>
<dbReference type="Proteomes" id="UP001595444">
    <property type="component" value="Unassembled WGS sequence"/>
</dbReference>
<evidence type="ECO:0000259" key="3">
    <source>
        <dbReference type="PROSITE" id="PS51186"/>
    </source>
</evidence>
<dbReference type="PROSITE" id="PS51186">
    <property type="entry name" value="GNAT"/>
    <property type="match status" value="1"/>
</dbReference>
<dbReference type="Pfam" id="PF00583">
    <property type="entry name" value="Acetyltransf_1"/>
    <property type="match status" value="1"/>
</dbReference>
<reference evidence="5" key="1">
    <citation type="journal article" date="2019" name="Int. J. Syst. Evol. Microbiol.">
        <title>The Global Catalogue of Microorganisms (GCM) 10K type strain sequencing project: providing services to taxonomists for standard genome sequencing and annotation.</title>
        <authorList>
            <consortium name="The Broad Institute Genomics Platform"/>
            <consortium name="The Broad Institute Genome Sequencing Center for Infectious Disease"/>
            <person name="Wu L."/>
            <person name="Ma J."/>
        </authorList>
    </citation>
    <scope>NUCLEOTIDE SEQUENCE [LARGE SCALE GENOMIC DNA]</scope>
    <source>
        <strain evidence="5">KCTC 62164</strain>
    </source>
</reference>
<dbReference type="SUPFAM" id="SSF55729">
    <property type="entry name" value="Acyl-CoA N-acyltransferases (Nat)"/>
    <property type="match status" value="1"/>
</dbReference>
<proteinExistence type="predicted"/>
<keyword evidence="1 4" id="KW-0808">Transferase</keyword>
<evidence type="ECO:0000256" key="2">
    <source>
        <dbReference type="ARBA" id="ARBA00023315"/>
    </source>
</evidence>
<dbReference type="InterPro" id="IPR050832">
    <property type="entry name" value="Bact_Acetyltransf"/>
</dbReference>
<dbReference type="InterPro" id="IPR016181">
    <property type="entry name" value="Acyl_CoA_acyltransferase"/>
</dbReference>
<evidence type="ECO:0000313" key="5">
    <source>
        <dbReference type="Proteomes" id="UP001595444"/>
    </source>
</evidence>
<dbReference type="EMBL" id="JBHRSL010000010">
    <property type="protein sequence ID" value="MFC3052634.1"/>
    <property type="molecule type" value="Genomic_DNA"/>
</dbReference>
<comment type="caution">
    <text evidence="4">The sequence shown here is derived from an EMBL/GenBank/DDBJ whole genome shotgun (WGS) entry which is preliminary data.</text>
</comment>
<dbReference type="CDD" id="cd04301">
    <property type="entry name" value="NAT_SF"/>
    <property type="match status" value="1"/>
</dbReference>
<name>A0ABV7D7H5_9PROT</name>
<sequence>MVEVDNFRYAWRQAVKADIPVLKGIMEASILQLMNEFLTPNQVRASFEVMGLDTQLIEDGTYYAILEGDEIIGCGGWSARQTLYGGDQTKGRDARMLNPETDAARIRAMYTHPNYKRRGVGRMTLALCEAKAHAKGFACFELMATLAGKELYQVCGYENVEEETVKTSAGILVPLVKMRKWA</sequence>
<dbReference type="PANTHER" id="PTHR43877:SF1">
    <property type="entry name" value="ACETYLTRANSFERASE"/>
    <property type="match status" value="1"/>
</dbReference>
<dbReference type="RefSeq" id="WP_194215911.1">
    <property type="nucleotide sequence ID" value="NZ_CP061205.1"/>
</dbReference>
<keyword evidence="5" id="KW-1185">Reference proteome</keyword>
<dbReference type="PANTHER" id="PTHR43877">
    <property type="entry name" value="AMINOALKYLPHOSPHONATE N-ACETYLTRANSFERASE-RELATED-RELATED"/>
    <property type="match status" value="1"/>
</dbReference>
<accession>A0ABV7D7H5</accession>
<dbReference type="EC" id="2.3.-.-" evidence="4"/>
<dbReference type="GO" id="GO:0016746">
    <property type="term" value="F:acyltransferase activity"/>
    <property type="evidence" value="ECO:0007669"/>
    <property type="project" value="UniProtKB-KW"/>
</dbReference>
<gene>
    <name evidence="4" type="ORF">ACFOKA_12035</name>
</gene>
<protein>
    <submittedName>
        <fullName evidence="4">GNAT family N-acetyltransferase</fullName>
        <ecNumber evidence="4">2.3.-.-</ecNumber>
    </submittedName>
</protein>
<evidence type="ECO:0000256" key="1">
    <source>
        <dbReference type="ARBA" id="ARBA00022679"/>
    </source>
</evidence>
<dbReference type="InterPro" id="IPR000182">
    <property type="entry name" value="GNAT_dom"/>
</dbReference>
<dbReference type="Gene3D" id="3.40.630.30">
    <property type="match status" value="1"/>
</dbReference>
<evidence type="ECO:0000313" key="4">
    <source>
        <dbReference type="EMBL" id="MFC3052634.1"/>
    </source>
</evidence>
<organism evidence="4 5">
    <name type="scientific">Kordiimonas pumila</name>
    <dbReference type="NCBI Taxonomy" id="2161677"/>
    <lineage>
        <taxon>Bacteria</taxon>
        <taxon>Pseudomonadati</taxon>
        <taxon>Pseudomonadota</taxon>
        <taxon>Alphaproteobacteria</taxon>
        <taxon>Kordiimonadales</taxon>
        <taxon>Kordiimonadaceae</taxon>
        <taxon>Kordiimonas</taxon>
    </lineage>
</organism>
<keyword evidence="2 4" id="KW-0012">Acyltransferase</keyword>